<feature type="region of interest" description="Disordered" evidence="1">
    <location>
        <begin position="143"/>
        <end position="166"/>
    </location>
</feature>
<proteinExistence type="predicted"/>
<dbReference type="HOGENOM" id="CLU_024850_0_0_2"/>
<name>Q8ZXU4_PYRAE</name>
<evidence type="ECO:0000313" key="2">
    <source>
        <dbReference type="EMBL" id="AAL63252.1"/>
    </source>
</evidence>
<reference evidence="2 3" key="1">
    <citation type="journal article" date="2002" name="Proc. Natl. Acad. Sci. U.S.A.">
        <title>Genome sequence of the hyperthermophilic crenarchaeon Pyrobaculum aerophilum.</title>
        <authorList>
            <person name="Fitz-Gibbon S.T."/>
            <person name="Ladner H."/>
            <person name="Kim U.J."/>
            <person name="Stetter K.O."/>
            <person name="Simon M.I."/>
            <person name="Miller J.H."/>
        </authorList>
    </citation>
    <scope>NUCLEOTIDE SEQUENCE [LARGE SCALE GENOMIC DNA]</scope>
    <source>
        <strain evidence="3">ATCC 51768 / DSM 7523 / JCM 9630 / CIP 104966 / NBRC 100827 / IM2</strain>
    </source>
</reference>
<sequence length="708" mass="77783">MLPRIVLWIAIAAFVIAGYVDVHVEGGPDVESLHLYVWNGSDWTPVYVIYQPEFIDTYLVATGQWVLMPYYNMSKYVLRIPRAALAPRGPPQVPPGLERWTLEVENGTRKAVITLAVGRDPLRRGNTTLATWKALGQEIVKTPNRGKIDRPPRRGPQNSPDGGDVATASYAVSTGATVYPIGSLYFKSASVAGTFSTYLPVDSPTGETRLCGLDNMHWVGFEVQNFTLGIKVDGYVTGGYLTLEIYNLDTCTLISNTLFALPNTGTYWTNIQISLPQDSQIGVRLKASGSAEVASISAYVVARYKKTVNSLAQIATSKVISASAPRISVSGRYKVGVLYGPYVAYDGLAGNSAGSSYSNVYVPPSTVTLTVYGQYCPLLNVQIYINGMLYTSDLVSPVSTTPAGYTCTYNVPSKTLQIWPREYAVSKATYSGGGISVTVVYTFWGSSATISFSDRLQIVYDRWIEPFHSRYIDVSTGLPYLQWGTVLLYNTLQILGPVNSSTLNIVTEIRARNNELIISLAHNLLNPMFHVCGAEWVITAPVESQGISTYYDGSAVEEPWWAATAKRVLDAIDWLLIFAQGDKGTLASLALKVVYNVVSAATPQVSVTSSNGVYRVTWIRGWADPIPSNVVLMLRRMSVPATSPAYAEWRYFRDGAPNIFGCILSPFYYVVNTNMYLPQRLFSSDARGRLIWTWRGQTNLISEVIVTG</sequence>
<dbReference type="EMBL" id="AE009441">
    <property type="protein sequence ID" value="AAL63252.1"/>
    <property type="molecule type" value="Genomic_DNA"/>
</dbReference>
<evidence type="ECO:0000256" key="1">
    <source>
        <dbReference type="SAM" id="MobiDB-lite"/>
    </source>
</evidence>
<dbReference type="eggNOG" id="arCOG07012">
    <property type="taxonomic scope" value="Archaea"/>
</dbReference>
<dbReference type="EnsemblBacteria" id="AAL63252">
    <property type="protein sequence ID" value="AAL63252"/>
    <property type="gene ID" value="PAE1095"/>
</dbReference>
<dbReference type="KEGG" id="pai:PAE1095"/>
<dbReference type="PATRIC" id="fig|178306.9.peg.811"/>
<organism evidence="2 3">
    <name type="scientific">Pyrobaculum aerophilum (strain ATCC 51768 / DSM 7523 / JCM 9630 / CIP 104966 / NBRC 100827 / IM2)</name>
    <dbReference type="NCBI Taxonomy" id="178306"/>
    <lineage>
        <taxon>Archaea</taxon>
        <taxon>Thermoproteota</taxon>
        <taxon>Thermoprotei</taxon>
        <taxon>Thermoproteales</taxon>
        <taxon>Thermoproteaceae</taxon>
        <taxon>Pyrobaculum</taxon>
    </lineage>
</organism>
<dbReference type="AlphaFoldDB" id="Q8ZXU4"/>
<keyword evidence="3" id="KW-1185">Reference proteome</keyword>
<dbReference type="RefSeq" id="WP_011007724.1">
    <property type="nucleotide sequence ID" value="NC_003364.1"/>
</dbReference>
<evidence type="ECO:0000313" key="3">
    <source>
        <dbReference type="Proteomes" id="UP000002439"/>
    </source>
</evidence>
<protein>
    <submittedName>
        <fullName evidence="2">P. aerophilum family 66 protein</fullName>
    </submittedName>
</protein>
<accession>Q8ZXU4</accession>
<dbReference type="GeneID" id="1465488"/>
<dbReference type="InParanoid" id="Q8ZXU4"/>
<dbReference type="Proteomes" id="UP000002439">
    <property type="component" value="Chromosome"/>
</dbReference>
<gene>
    <name evidence="2" type="ordered locus">PAE1095</name>
</gene>